<feature type="transmembrane region" description="Helical" evidence="2">
    <location>
        <begin position="46"/>
        <end position="66"/>
    </location>
</feature>
<dbReference type="InterPro" id="IPR014755">
    <property type="entry name" value="Cu-Rt/internalin_Ig-like"/>
</dbReference>
<feature type="domain" description="SbsA Ig-like" evidence="3">
    <location>
        <begin position="366"/>
        <end position="465"/>
    </location>
</feature>
<dbReference type="HOGENOM" id="CLU_472317_0_0_7"/>
<dbReference type="Pfam" id="PF13205">
    <property type="entry name" value="Big_5"/>
    <property type="match status" value="1"/>
</dbReference>
<evidence type="ECO:0000256" key="1">
    <source>
        <dbReference type="ARBA" id="ARBA00022729"/>
    </source>
</evidence>
<accession>C6E631</accession>
<organism evidence="4">
    <name type="scientific">Geobacter sp. (strain M21)</name>
    <dbReference type="NCBI Taxonomy" id="443144"/>
    <lineage>
        <taxon>Bacteria</taxon>
        <taxon>Pseudomonadati</taxon>
        <taxon>Thermodesulfobacteriota</taxon>
        <taxon>Desulfuromonadia</taxon>
        <taxon>Geobacterales</taxon>
        <taxon>Geobacteraceae</taxon>
        <taxon>Geobacter</taxon>
    </lineage>
</organism>
<keyword evidence="2" id="KW-1133">Transmembrane helix</keyword>
<dbReference type="EMBL" id="CP001661">
    <property type="protein sequence ID" value="ACT19583.1"/>
    <property type="molecule type" value="Genomic_DNA"/>
</dbReference>
<name>C6E631_GEOSM</name>
<dbReference type="eggNOG" id="COG4932">
    <property type="taxonomic scope" value="Bacteria"/>
</dbReference>
<keyword evidence="1" id="KW-0732">Signal</keyword>
<evidence type="ECO:0000313" key="4">
    <source>
        <dbReference type="EMBL" id="ACT19583.1"/>
    </source>
</evidence>
<dbReference type="InterPro" id="IPR032812">
    <property type="entry name" value="SbsA_Ig"/>
</dbReference>
<reference evidence="4" key="1">
    <citation type="submission" date="2009-07" db="EMBL/GenBank/DDBJ databases">
        <title>Complete sequence of Geobacter sp. M21.</title>
        <authorList>
            <consortium name="US DOE Joint Genome Institute"/>
            <person name="Lucas S."/>
            <person name="Copeland A."/>
            <person name="Lapidus A."/>
            <person name="Glavina del Rio T."/>
            <person name="Dalin E."/>
            <person name="Tice H."/>
            <person name="Bruce D."/>
            <person name="Goodwin L."/>
            <person name="Pitluck S."/>
            <person name="Saunders E."/>
            <person name="Brettin T."/>
            <person name="Detter J.C."/>
            <person name="Han C."/>
            <person name="Larimer F."/>
            <person name="Land M."/>
            <person name="Hauser L."/>
            <person name="Kyrpides N."/>
            <person name="Ovchinnikova G."/>
            <person name="Lovley D."/>
        </authorList>
    </citation>
    <scope>NUCLEOTIDE SEQUENCE [LARGE SCALE GENOMIC DNA]</scope>
    <source>
        <strain evidence="4">M21</strain>
    </source>
</reference>
<sequence length="577" mass="58110">MKKAVIDAGIHSEQRPGRAEAPAGLEGLKPCAGFLGNMSGRARMNLMASIVMTLLFTGFCVTSYFMPDTAYAWPTKYTSCSSCHAQVDPNATITAAINGAVGTSVTVAPGGSFEVDWKVTNVTNAAGGQVGVGVEIDLPTGWGLAKGTVNAPGIPGWTSVWDAASGVPAGWATANSYSTSAEFPNSPVGYTINYDSTAWDTGSRNAAYDNATAGKDLDGIADNMGTDAIVTVPAGATPGTYTMVVMGVGHDSAKSYVAQAITVTVSGAGGDSAKPVVSAGFAATTPSLSRTIAVSGFAATDDTGVTGYMITTSAAAPLAGDAGWLTSAPASYTVASDGSYTLYPWAKDAAGNVSLAYGAPVTVLVDTVKPTVSSTIPANGATATNLNGAVTLNFSESVNCATVTTGTVTISPAVGWTRSSCSGSQAIFTPSGQSNSTSYTVTVGASVADTAGNTLAASYPFGYTTSAPAPNNPPALPASLTQYKSDGTTVLSRGLYTNLTTLIFKGTLTDPDSDAVQLDIELADVGAAFTGLPTCSSTLVVSGTTAAATCSSIANGRFKWQARATDSKGSTGSWTQY</sequence>
<dbReference type="KEGG" id="gem:GM21_3562"/>
<evidence type="ECO:0000256" key="2">
    <source>
        <dbReference type="SAM" id="Phobius"/>
    </source>
</evidence>
<dbReference type="AlphaFoldDB" id="C6E631"/>
<evidence type="ECO:0000259" key="3">
    <source>
        <dbReference type="Pfam" id="PF13205"/>
    </source>
</evidence>
<keyword evidence="2" id="KW-0472">Membrane</keyword>
<dbReference type="Gene3D" id="2.60.40.1220">
    <property type="match status" value="1"/>
</dbReference>
<gene>
    <name evidence="4" type="ordered locus">GM21_3562</name>
</gene>
<dbReference type="STRING" id="443144.GM21_3562"/>
<keyword evidence="2" id="KW-0812">Transmembrane</keyword>
<protein>
    <submittedName>
        <fullName evidence="4">Filamentous hemeagglutinin outer membrane protein</fullName>
    </submittedName>
</protein>
<dbReference type="OrthoDB" id="262245at2"/>
<proteinExistence type="predicted"/>